<dbReference type="AlphaFoldDB" id="A0A3M7B752"/>
<dbReference type="VEuPathDB" id="FungiDB:BTJ68_00388"/>
<reference evidence="1 2" key="1">
    <citation type="journal article" date="2018" name="BMC Genomics">
        <title>Genomic evidence for intraspecific hybridization in a clonal and extremely halotolerant yeast.</title>
        <authorList>
            <person name="Gostincar C."/>
            <person name="Stajich J.E."/>
            <person name="Zupancic J."/>
            <person name="Zalar P."/>
            <person name="Gunde-Cimerman N."/>
        </authorList>
    </citation>
    <scope>NUCLEOTIDE SEQUENCE [LARGE SCALE GENOMIC DNA]</scope>
    <source>
        <strain evidence="1 2">EXF-6651</strain>
    </source>
</reference>
<dbReference type="EMBL" id="QWIM01000366">
    <property type="protein sequence ID" value="RMY35565.1"/>
    <property type="molecule type" value="Genomic_DNA"/>
</dbReference>
<gene>
    <name evidence="1" type="ORF">D0866_04519</name>
</gene>
<organism evidence="1 2">
    <name type="scientific">Hortaea werneckii</name>
    <name type="common">Black yeast</name>
    <name type="synonym">Cladosporium werneckii</name>
    <dbReference type="NCBI Taxonomy" id="91943"/>
    <lineage>
        <taxon>Eukaryota</taxon>
        <taxon>Fungi</taxon>
        <taxon>Dikarya</taxon>
        <taxon>Ascomycota</taxon>
        <taxon>Pezizomycotina</taxon>
        <taxon>Dothideomycetes</taxon>
        <taxon>Dothideomycetidae</taxon>
        <taxon>Mycosphaerellales</taxon>
        <taxon>Teratosphaeriaceae</taxon>
        <taxon>Hortaea</taxon>
    </lineage>
</organism>
<proteinExistence type="predicted"/>
<protein>
    <submittedName>
        <fullName evidence="1">Uncharacterized protein</fullName>
    </submittedName>
</protein>
<evidence type="ECO:0000313" key="2">
    <source>
        <dbReference type="Proteomes" id="UP000276864"/>
    </source>
</evidence>
<sequence length="164" mass="18625">MSMRSAYRPIEPPEFQTSHPTLSHAFACATDISPQWLPDPNPSTRAVFTEVLINNPIPDHACEDWKNQVKSLKELYQLLANHPGMSRNNEQLFAQPAHEKNTVYFMWDFDRWVDVVSRSVMAANLLLDQPPGMLDQMVSMSYPNQSGEKPVIGNDIKDAARKLT</sequence>
<evidence type="ECO:0000313" key="1">
    <source>
        <dbReference type="EMBL" id="RMY35565.1"/>
    </source>
</evidence>
<comment type="caution">
    <text evidence="1">The sequence shown here is derived from an EMBL/GenBank/DDBJ whole genome shotgun (WGS) entry which is preliminary data.</text>
</comment>
<dbReference type="Proteomes" id="UP000276864">
    <property type="component" value="Unassembled WGS sequence"/>
</dbReference>
<name>A0A3M7B752_HORWE</name>
<accession>A0A3M7B752</accession>